<dbReference type="AlphaFoldDB" id="A0A235BXH8"/>
<accession>A0A235BXH8</accession>
<dbReference type="EMBL" id="NOZP01000031">
    <property type="protein sequence ID" value="OYD16924.1"/>
    <property type="molecule type" value="Genomic_DNA"/>
</dbReference>
<dbReference type="Proteomes" id="UP000215559">
    <property type="component" value="Unassembled WGS sequence"/>
</dbReference>
<reference evidence="1 2" key="1">
    <citation type="submission" date="2017-07" db="EMBL/GenBank/DDBJ databases">
        <title>Recovery of genomes from metagenomes via a dereplication, aggregation, and scoring strategy.</title>
        <authorList>
            <person name="Sieber C.M."/>
            <person name="Probst A.J."/>
            <person name="Sharrar A."/>
            <person name="Thomas B.C."/>
            <person name="Hess M."/>
            <person name="Tringe S.G."/>
            <person name="Banfield J.F."/>
        </authorList>
    </citation>
    <scope>NUCLEOTIDE SEQUENCE [LARGE SCALE GENOMIC DNA]</scope>
    <source>
        <strain evidence="1">JGI_Cruoil_03_51_56</strain>
    </source>
</reference>
<proteinExistence type="predicted"/>
<sequence>MNKDWRRRRIGVDLDRCTRLELLRVYFNACYYFPGADIEVKETSKGYHIRIHKQHRLEENLDVRRALLDDPVRIKFDEMRMVKPELHSWLDTLFRFKVKNGKIISREEPCNVLAEAFYTKLPCRKPSFLG</sequence>
<name>A0A235BXH8_UNCW3</name>
<evidence type="ECO:0000313" key="1">
    <source>
        <dbReference type="EMBL" id="OYD16924.1"/>
    </source>
</evidence>
<comment type="caution">
    <text evidence="1">The sequence shown here is derived from an EMBL/GenBank/DDBJ whole genome shotgun (WGS) entry which is preliminary data.</text>
</comment>
<gene>
    <name evidence="1" type="ORF">CH330_01260</name>
</gene>
<evidence type="ECO:0000313" key="2">
    <source>
        <dbReference type="Proteomes" id="UP000215559"/>
    </source>
</evidence>
<protein>
    <submittedName>
        <fullName evidence="1">Uncharacterized protein</fullName>
    </submittedName>
</protein>
<organism evidence="1 2">
    <name type="scientific">candidate division WOR-3 bacterium JGI_Cruoil_03_51_56</name>
    <dbReference type="NCBI Taxonomy" id="1973747"/>
    <lineage>
        <taxon>Bacteria</taxon>
        <taxon>Bacteria division WOR-3</taxon>
    </lineage>
</organism>